<dbReference type="AlphaFoldDB" id="A0AA39HMB9"/>
<evidence type="ECO:0000313" key="2">
    <source>
        <dbReference type="EMBL" id="KAK0407368.1"/>
    </source>
</evidence>
<name>A0AA39HMB9_9BILA</name>
<protein>
    <submittedName>
        <fullName evidence="2">Uncharacterized protein</fullName>
    </submittedName>
</protein>
<evidence type="ECO:0000256" key="1">
    <source>
        <dbReference type="SAM" id="MobiDB-lite"/>
    </source>
</evidence>
<keyword evidence="3" id="KW-1185">Reference proteome</keyword>
<dbReference type="Proteomes" id="UP001175271">
    <property type="component" value="Unassembled WGS sequence"/>
</dbReference>
<reference evidence="2" key="1">
    <citation type="submission" date="2023-06" db="EMBL/GenBank/DDBJ databases">
        <title>Genomic analysis of the entomopathogenic nematode Steinernema hermaphroditum.</title>
        <authorList>
            <person name="Schwarz E.M."/>
            <person name="Heppert J.K."/>
            <person name="Baniya A."/>
            <person name="Schwartz H.T."/>
            <person name="Tan C.-H."/>
            <person name="Antoshechkin I."/>
            <person name="Sternberg P.W."/>
            <person name="Goodrich-Blair H."/>
            <person name="Dillman A.R."/>
        </authorList>
    </citation>
    <scope>NUCLEOTIDE SEQUENCE</scope>
    <source>
        <strain evidence="2">PS9179</strain>
        <tissue evidence="2">Whole animal</tissue>
    </source>
</reference>
<comment type="caution">
    <text evidence="2">The sequence shown here is derived from an EMBL/GenBank/DDBJ whole genome shotgun (WGS) entry which is preliminary data.</text>
</comment>
<sequence length="115" mass="13043">MDLSVTVGCFGKQRHCSRIEIYFSLLSTVIIAFAEQEAKEEVEDMFVDETQVIDEENTGSIAKEEERFSKRRPVGDGTAKPRAKKNNFVRLNMRKKMFVRGQMSASGKKTKESCG</sequence>
<accession>A0AA39HMB9</accession>
<proteinExistence type="predicted"/>
<feature type="region of interest" description="Disordered" evidence="1">
    <location>
        <begin position="56"/>
        <end position="86"/>
    </location>
</feature>
<organism evidence="2 3">
    <name type="scientific">Steinernema hermaphroditum</name>
    <dbReference type="NCBI Taxonomy" id="289476"/>
    <lineage>
        <taxon>Eukaryota</taxon>
        <taxon>Metazoa</taxon>
        <taxon>Ecdysozoa</taxon>
        <taxon>Nematoda</taxon>
        <taxon>Chromadorea</taxon>
        <taxon>Rhabditida</taxon>
        <taxon>Tylenchina</taxon>
        <taxon>Panagrolaimomorpha</taxon>
        <taxon>Strongyloidoidea</taxon>
        <taxon>Steinernematidae</taxon>
        <taxon>Steinernema</taxon>
    </lineage>
</organism>
<evidence type="ECO:0000313" key="3">
    <source>
        <dbReference type="Proteomes" id="UP001175271"/>
    </source>
</evidence>
<dbReference type="EMBL" id="JAUCMV010000004">
    <property type="protein sequence ID" value="KAK0407368.1"/>
    <property type="molecule type" value="Genomic_DNA"/>
</dbReference>
<gene>
    <name evidence="2" type="ORF">QR680_019158</name>
</gene>